<dbReference type="InterPro" id="IPR011743">
    <property type="entry name" value="Caa3_sub_IV"/>
</dbReference>
<protein>
    <recommendedName>
        <fullName evidence="9">Cytochrome oxidase subunit IV</fullName>
    </recommendedName>
</protein>
<dbReference type="KEGG" id="mff:MFFC18_01140"/>
<dbReference type="InterPro" id="IPR005171">
    <property type="entry name" value="Cyt_c_oxidase_su4_prok"/>
</dbReference>
<proteinExistence type="predicted"/>
<feature type="transmembrane region" description="Helical" evidence="6">
    <location>
        <begin position="77"/>
        <end position="96"/>
    </location>
</feature>
<gene>
    <name evidence="7" type="ORF">MFFC18_01140</name>
</gene>
<reference evidence="7 8" key="1">
    <citation type="submission" date="2019-08" db="EMBL/GenBank/DDBJ databases">
        <title>Deep-cultivation of Planctomycetes and their phenomic and genomic characterization uncovers novel biology.</title>
        <authorList>
            <person name="Wiegand S."/>
            <person name="Jogler M."/>
            <person name="Boedeker C."/>
            <person name="Pinto D."/>
            <person name="Vollmers J."/>
            <person name="Rivas-Marin E."/>
            <person name="Kohn T."/>
            <person name="Peeters S.H."/>
            <person name="Heuer A."/>
            <person name="Rast P."/>
            <person name="Oberbeckmann S."/>
            <person name="Bunk B."/>
            <person name="Jeske O."/>
            <person name="Meyerdierks A."/>
            <person name="Storesund J.E."/>
            <person name="Kallscheuer N."/>
            <person name="Luecker S."/>
            <person name="Lage O.M."/>
            <person name="Pohl T."/>
            <person name="Merkel B.J."/>
            <person name="Hornburger P."/>
            <person name="Mueller R.-W."/>
            <person name="Bruemmer F."/>
            <person name="Labrenz M."/>
            <person name="Spormann A.M."/>
            <person name="Op den Camp H."/>
            <person name="Overmann J."/>
            <person name="Amann R."/>
            <person name="Jetten M.S.M."/>
            <person name="Mascher T."/>
            <person name="Medema M.H."/>
            <person name="Devos D.P."/>
            <person name="Kaster A.-K."/>
            <person name="Ovreas L."/>
            <person name="Rohde M."/>
            <person name="Galperin M.Y."/>
            <person name="Jogler C."/>
        </authorList>
    </citation>
    <scope>NUCLEOTIDE SEQUENCE [LARGE SCALE GENOMIC DNA]</scope>
    <source>
        <strain evidence="7 8">FC18</strain>
    </source>
</reference>
<evidence type="ECO:0000256" key="3">
    <source>
        <dbReference type="ARBA" id="ARBA00022692"/>
    </source>
</evidence>
<keyword evidence="3 6" id="KW-0812">Transmembrane</keyword>
<evidence type="ECO:0000256" key="2">
    <source>
        <dbReference type="ARBA" id="ARBA00022475"/>
    </source>
</evidence>
<name>A0A5B9P182_9BACT</name>
<keyword evidence="4 6" id="KW-1133">Transmembrane helix</keyword>
<dbReference type="Pfam" id="PF03626">
    <property type="entry name" value="COX4_pro"/>
    <property type="match status" value="1"/>
</dbReference>
<evidence type="ECO:0008006" key="9">
    <source>
        <dbReference type="Google" id="ProtNLM"/>
    </source>
</evidence>
<evidence type="ECO:0000313" key="8">
    <source>
        <dbReference type="Proteomes" id="UP000322214"/>
    </source>
</evidence>
<keyword evidence="5 6" id="KW-0472">Membrane</keyword>
<accession>A0A5B9P182</accession>
<organism evidence="7 8">
    <name type="scientific">Mariniblastus fucicola</name>
    <dbReference type="NCBI Taxonomy" id="980251"/>
    <lineage>
        <taxon>Bacteria</taxon>
        <taxon>Pseudomonadati</taxon>
        <taxon>Planctomycetota</taxon>
        <taxon>Planctomycetia</taxon>
        <taxon>Pirellulales</taxon>
        <taxon>Pirellulaceae</taxon>
        <taxon>Mariniblastus</taxon>
    </lineage>
</organism>
<evidence type="ECO:0000256" key="6">
    <source>
        <dbReference type="SAM" id="Phobius"/>
    </source>
</evidence>
<evidence type="ECO:0000313" key="7">
    <source>
        <dbReference type="EMBL" id="QEG20267.1"/>
    </source>
</evidence>
<dbReference type="NCBIfam" id="TIGR02229">
    <property type="entry name" value="caa3_sub_IV"/>
    <property type="match status" value="1"/>
</dbReference>
<feature type="transmembrane region" description="Helical" evidence="6">
    <location>
        <begin position="20"/>
        <end position="39"/>
    </location>
</feature>
<comment type="subcellular location">
    <subcellularLocation>
        <location evidence="1">Cell membrane</location>
        <topology evidence="1">Multi-pass membrane protein</topology>
    </subcellularLocation>
</comment>
<dbReference type="RefSeq" id="WP_084417302.1">
    <property type="nucleotide sequence ID" value="NZ_CP042912.1"/>
</dbReference>
<keyword evidence="2" id="KW-1003">Cell membrane</keyword>
<dbReference type="OrthoDB" id="282123at2"/>
<sequence length="126" mass="13788">MAGSHNSDHPAFNHPAPLPLLIGVFLALVFLTILTLVTSNIELAQFAFGIAMLIATAKAFLVCAFFMHMWWDKGFNILFFLSSLLFVSLFIGVTLLDTGQYQDNIDLFPRAEEPAMTVAPADPAAN</sequence>
<feature type="transmembrane region" description="Helical" evidence="6">
    <location>
        <begin position="46"/>
        <end position="71"/>
    </location>
</feature>
<dbReference type="EMBL" id="CP042912">
    <property type="protein sequence ID" value="QEG20267.1"/>
    <property type="molecule type" value="Genomic_DNA"/>
</dbReference>
<evidence type="ECO:0000256" key="1">
    <source>
        <dbReference type="ARBA" id="ARBA00004651"/>
    </source>
</evidence>
<dbReference type="AlphaFoldDB" id="A0A5B9P182"/>
<dbReference type="STRING" id="980251.GCA_001642875_03647"/>
<evidence type="ECO:0000256" key="4">
    <source>
        <dbReference type="ARBA" id="ARBA00022989"/>
    </source>
</evidence>
<dbReference type="GO" id="GO:0005886">
    <property type="term" value="C:plasma membrane"/>
    <property type="evidence" value="ECO:0007669"/>
    <property type="project" value="UniProtKB-SubCell"/>
</dbReference>
<keyword evidence="8" id="KW-1185">Reference proteome</keyword>
<dbReference type="Proteomes" id="UP000322214">
    <property type="component" value="Chromosome"/>
</dbReference>
<evidence type="ECO:0000256" key="5">
    <source>
        <dbReference type="ARBA" id="ARBA00023136"/>
    </source>
</evidence>